<sequence length="506" mass="56270">MPNSISEEPINRLPSNLGGSAHQSQLFYMPNSSSEEPIHPLPSNLGGSAHQPDQLSEPESEPEICVQSNVNPVLQANHESEGVQPNVNPSLQPNHESGGVQQNVNLSLIPNRESGGVQPNVNPSLQPINRLPSNLGGSAHQSQLFMPNSSSEEPNWEVAYQPDQLSRSDRTAEHLNYYRSLFNAAQRGDWKTAKSFIDNDPDALTVEISIELGTVLHIAALHCQWNFVLRLLELDVSTPQSIAVRNSFRSTVLHYVADGGSLKAAKALVEKNANLLQMVNNDGCLPLVYSIDTKSKELVWYLSFKTRVESPSSPFFIPELLKILRTLIRSGYHDTVLGWFKRLLWKAITQLVPSIKIVRDAKMTHECAIQLVNHVVNELSLMSFSQICHFLLNPISILDIAIEEGIEEIVRTLLRHFPDLTFLGIRPERNILQAAIECRQEKIVNIINEISPSTTIALCSQLGENDNTTLHLAGKLAPAFKLFSVSGAALQMQRELQWFKVLSMSN</sequence>
<feature type="region of interest" description="Disordered" evidence="1">
    <location>
        <begin position="1"/>
        <end position="63"/>
    </location>
</feature>
<dbReference type="PANTHER" id="PTHR24177">
    <property type="entry name" value="CASKIN"/>
    <property type="match status" value="1"/>
</dbReference>
<feature type="compositionally biased region" description="Polar residues" evidence="1">
    <location>
        <begin position="129"/>
        <end position="153"/>
    </location>
</feature>
<dbReference type="SMART" id="SM00248">
    <property type="entry name" value="ANK"/>
    <property type="match status" value="4"/>
</dbReference>
<evidence type="ECO:0000313" key="3">
    <source>
        <dbReference type="Proteomes" id="UP001281410"/>
    </source>
</evidence>
<dbReference type="InterPro" id="IPR002110">
    <property type="entry name" value="Ankyrin_rpt"/>
</dbReference>
<reference evidence="2" key="1">
    <citation type="journal article" date="2023" name="Plant J.">
        <title>Genome sequences and population genomics provide insights into the demographic history, inbreeding, and mutation load of two 'living fossil' tree species of Dipteronia.</title>
        <authorList>
            <person name="Feng Y."/>
            <person name="Comes H.P."/>
            <person name="Chen J."/>
            <person name="Zhu S."/>
            <person name="Lu R."/>
            <person name="Zhang X."/>
            <person name="Li P."/>
            <person name="Qiu J."/>
            <person name="Olsen K.M."/>
            <person name="Qiu Y."/>
        </authorList>
    </citation>
    <scope>NUCLEOTIDE SEQUENCE</scope>
    <source>
        <strain evidence="2">NBL</strain>
    </source>
</reference>
<evidence type="ECO:0000313" key="2">
    <source>
        <dbReference type="EMBL" id="KAK3220222.1"/>
    </source>
</evidence>
<dbReference type="PANTHER" id="PTHR24177:SF365">
    <property type="entry name" value="ANKYRIN REPEAT-CONTAINING PROTEIN NPR4-LIKE ISOFORM X1"/>
    <property type="match status" value="1"/>
</dbReference>
<comment type="caution">
    <text evidence="2">The sequence shown here is derived from an EMBL/GenBank/DDBJ whole genome shotgun (WGS) entry which is preliminary data.</text>
</comment>
<dbReference type="EMBL" id="JANJYJ010000004">
    <property type="protein sequence ID" value="KAK3220222.1"/>
    <property type="molecule type" value="Genomic_DNA"/>
</dbReference>
<evidence type="ECO:0008006" key="4">
    <source>
        <dbReference type="Google" id="ProtNLM"/>
    </source>
</evidence>
<dbReference type="Proteomes" id="UP001281410">
    <property type="component" value="Unassembled WGS sequence"/>
</dbReference>
<evidence type="ECO:0000256" key="1">
    <source>
        <dbReference type="SAM" id="MobiDB-lite"/>
    </source>
</evidence>
<feature type="compositionally biased region" description="Polar residues" evidence="1">
    <location>
        <begin position="13"/>
        <end position="35"/>
    </location>
</feature>
<proteinExistence type="predicted"/>
<accession>A0AAE0EA33</accession>
<organism evidence="2 3">
    <name type="scientific">Dipteronia sinensis</name>
    <dbReference type="NCBI Taxonomy" id="43782"/>
    <lineage>
        <taxon>Eukaryota</taxon>
        <taxon>Viridiplantae</taxon>
        <taxon>Streptophyta</taxon>
        <taxon>Embryophyta</taxon>
        <taxon>Tracheophyta</taxon>
        <taxon>Spermatophyta</taxon>
        <taxon>Magnoliopsida</taxon>
        <taxon>eudicotyledons</taxon>
        <taxon>Gunneridae</taxon>
        <taxon>Pentapetalae</taxon>
        <taxon>rosids</taxon>
        <taxon>malvids</taxon>
        <taxon>Sapindales</taxon>
        <taxon>Sapindaceae</taxon>
        <taxon>Hippocastanoideae</taxon>
        <taxon>Acereae</taxon>
        <taxon>Dipteronia</taxon>
    </lineage>
</organism>
<dbReference type="Gene3D" id="1.25.40.20">
    <property type="entry name" value="Ankyrin repeat-containing domain"/>
    <property type="match status" value="1"/>
</dbReference>
<gene>
    <name evidence="2" type="ORF">Dsin_014192</name>
</gene>
<feature type="region of interest" description="Disordered" evidence="1">
    <location>
        <begin position="129"/>
        <end position="154"/>
    </location>
</feature>
<dbReference type="Pfam" id="PF12796">
    <property type="entry name" value="Ank_2"/>
    <property type="match status" value="1"/>
</dbReference>
<dbReference type="SUPFAM" id="SSF48403">
    <property type="entry name" value="Ankyrin repeat"/>
    <property type="match status" value="1"/>
</dbReference>
<feature type="region of interest" description="Disordered" evidence="1">
    <location>
        <begin position="80"/>
        <end position="100"/>
    </location>
</feature>
<dbReference type="GO" id="GO:0016020">
    <property type="term" value="C:membrane"/>
    <property type="evidence" value="ECO:0007669"/>
    <property type="project" value="TreeGrafter"/>
</dbReference>
<keyword evidence="3" id="KW-1185">Reference proteome</keyword>
<protein>
    <recommendedName>
        <fullName evidence="4">Ankyrin repeat protein</fullName>
    </recommendedName>
</protein>
<dbReference type="AlphaFoldDB" id="A0AAE0EA33"/>
<name>A0AAE0EA33_9ROSI</name>
<dbReference type="InterPro" id="IPR036770">
    <property type="entry name" value="Ankyrin_rpt-contain_sf"/>
</dbReference>
<feature type="compositionally biased region" description="Polar residues" evidence="1">
    <location>
        <begin position="83"/>
        <end position="100"/>
    </location>
</feature>